<feature type="chain" id="PRO_5018268266" description="PDZ domain-containing protein" evidence="1">
    <location>
        <begin position="21"/>
        <end position="123"/>
    </location>
</feature>
<proteinExistence type="predicted"/>
<dbReference type="Proteomes" id="UP000270094">
    <property type="component" value="Unassembled WGS sequence"/>
</dbReference>
<evidence type="ECO:0000313" key="3">
    <source>
        <dbReference type="Proteomes" id="UP000270094"/>
    </source>
</evidence>
<feature type="signal peptide" evidence="1">
    <location>
        <begin position="1"/>
        <end position="20"/>
    </location>
</feature>
<evidence type="ECO:0000313" key="2">
    <source>
        <dbReference type="EMBL" id="VDM74822.1"/>
    </source>
</evidence>
<keyword evidence="1" id="KW-0732">Signal</keyword>
<organism evidence="2 3">
    <name type="scientific">Strongylus vulgaris</name>
    <name type="common">Blood worm</name>
    <dbReference type="NCBI Taxonomy" id="40348"/>
    <lineage>
        <taxon>Eukaryota</taxon>
        <taxon>Metazoa</taxon>
        <taxon>Ecdysozoa</taxon>
        <taxon>Nematoda</taxon>
        <taxon>Chromadorea</taxon>
        <taxon>Rhabditida</taxon>
        <taxon>Rhabditina</taxon>
        <taxon>Rhabditomorpha</taxon>
        <taxon>Strongyloidea</taxon>
        <taxon>Strongylidae</taxon>
        <taxon>Strongylus</taxon>
    </lineage>
</organism>
<accession>A0A3P7L5Z9</accession>
<evidence type="ECO:0000256" key="1">
    <source>
        <dbReference type="SAM" id="SignalP"/>
    </source>
</evidence>
<dbReference type="EMBL" id="UYYB01094669">
    <property type="protein sequence ID" value="VDM74822.1"/>
    <property type="molecule type" value="Genomic_DNA"/>
</dbReference>
<protein>
    <recommendedName>
        <fullName evidence="4">PDZ domain-containing protein</fullName>
    </recommendedName>
</protein>
<keyword evidence="3" id="KW-1185">Reference proteome</keyword>
<reference evidence="2 3" key="1">
    <citation type="submission" date="2018-11" db="EMBL/GenBank/DDBJ databases">
        <authorList>
            <consortium name="Pathogen Informatics"/>
        </authorList>
    </citation>
    <scope>NUCLEOTIDE SEQUENCE [LARGE SCALE GENOMIC DNA]</scope>
</reference>
<gene>
    <name evidence="2" type="ORF">SVUK_LOCUS9820</name>
</gene>
<dbReference type="PROSITE" id="PS51257">
    <property type="entry name" value="PROKAR_LIPOPROTEIN"/>
    <property type="match status" value="1"/>
</dbReference>
<sequence>MRFNTLIVVFVLISISACSSDFKVVRAYAGKSVLLSLEVPSGKKINTWNRIRLGKHGLVEHDGKIVPPESSTVAVFPDTGELGIGHAKTSDLGVYWSPDLNPKSPVERGLQSNDIVLIVDESE</sequence>
<evidence type="ECO:0008006" key="4">
    <source>
        <dbReference type="Google" id="ProtNLM"/>
    </source>
</evidence>
<dbReference type="AlphaFoldDB" id="A0A3P7L5Z9"/>
<name>A0A3P7L5Z9_STRVU</name>